<evidence type="ECO:0000313" key="2">
    <source>
        <dbReference type="Proteomes" id="UP001480082"/>
    </source>
</evidence>
<accession>A0ACC6T7T1</accession>
<protein>
    <submittedName>
        <fullName evidence="1">Uncharacterized protein</fullName>
    </submittedName>
</protein>
<dbReference type="EMBL" id="JAMYRI010000027">
    <property type="protein sequence ID" value="MER9287994.1"/>
    <property type="molecule type" value="Genomic_DNA"/>
</dbReference>
<sequence>MNFLDRTLWQAATLFLSAGAARADLNNAAAIKGYETVLSLYGEAGQTSLSPEQADRHSRTLEELGLPYTTVGNVEAAGRAFTALLANLEQRSRQETDASVKRDLAISHIKLANIKMVQGDLPTSFDNYETARSMLQELTTSVYGQGSEGGSDQGAEPDARARPYGPAGAQGQNYRQIFARPSG</sequence>
<evidence type="ECO:0000313" key="1">
    <source>
        <dbReference type="EMBL" id="MER9287994.1"/>
    </source>
</evidence>
<comment type="caution">
    <text evidence="1">The sequence shown here is derived from an EMBL/GenBank/DDBJ whole genome shotgun (WGS) entry which is preliminary data.</text>
</comment>
<gene>
    <name evidence="1" type="ORF">NKI81_29425</name>
</gene>
<proteinExistence type="predicted"/>
<organism evidence="1 2">
    <name type="scientific">Mesorhizobium australicum</name>
    <dbReference type="NCBI Taxonomy" id="536018"/>
    <lineage>
        <taxon>Bacteria</taxon>
        <taxon>Pseudomonadati</taxon>
        <taxon>Pseudomonadota</taxon>
        <taxon>Alphaproteobacteria</taxon>
        <taxon>Hyphomicrobiales</taxon>
        <taxon>Phyllobacteriaceae</taxon>
        <taxon>Mesorhizobium</taxon>
    </lineage>
</organism>
<reference evidence="1 2" key="1">
    <citation type="journal article" date="2024" name="Proc. Natl. Acad. Sci. U.S.A.">
        <title>The evolutionary genomics of adaptation to stress in wild rhizobium bacteria.</title>
        <authorList>
            <person name="Kehlet-Delgado H."/>
            <person name="Montoya A.P."/>
            <person name="Jensen K.T."/>
            <person name="Wendlandt C.E."/>
            <person name="Dexheimer C."/>
            <person name="Roberts M."/>
            <person name="Torres Martinez L."/>
            <person name="Friesen M.L."/>
            <person name="Griffitts J.S."/>
            <person name="Porter S.S."/>
        </authorList>
    </citation>
    <scope>NUCLEOTIDE SEQUENCE [LARGE SCALE GENOMIC DNA]</scope>
    <source>
        <strain evidence="1 2">M0468</strain>
    </source>
</reference>
<dbReference type="Proteomes" id="UP001480082">
    <property type="component" value="Unassembled WGS sequence"/>
</dbReference>
<name>A0ACC6T7T1_9HYPH</name>
<keyword evidence="2" id="KW-1185">Reference proteome</keyword>